<dbReference type="GO" id="GO:0042802">
    <property type="term" value="F:identical protein binding"/>
    <property type="evidence" value="ECO:0007669"/>
    <property type="project" value="EnsemblFungi"/>
</dbReference>
<keyword evidence="3" id="KW-0677">Repeat</keyword>
<evidence type="ECO:0000256" key="3">
    <source>
        <dbReference type="ARBA" id="ARBA00022737"/>
    </source>
</evidence>
<dbReference type="InterPro" id="IPR034809">
    <property type="entry name" value="Nop4_RRM4"/>
</dbReference>
<dbReference type="RefSeq" id="XP_004177475.1">
    <property type="nucleotide sequence ID" value="XM_004177427.1"/>
</dbReference>
<evidence type="ECO:0000259" key="8">
    <source>
        <dbReference type="PROSITE" id="PS50102"/>
    </source>
</evidence>
<accession>I2GV04</accession>
<protein>
    <recommendedName>
        <fullName evidence="8">RRM domain-containing protein</fullName>
    </recommendedName>
</protein>
<dbReference type="GO" id="GO:0005730">
    <property type="term" value="C:nucleolus"/>
    <property type="evidence" value="ECO:0007669"/>
    <property type="project" value="UniProtKB-SubCell"/>
</dbReference>
<dbReference type="FunFam" id="3.30.70.330:FF:000937">
    <property type="entry name" value="NOP4p Nucleolar protein"/>
    <property type="match status" value="1"/>
</dbReference>
<dbReference type="GeneID" id="14493000"/>
<dbReference type="PANTHER" id="PTHR48039:SF5">
    <property type="entry name" value="RNA-BINDING PROTEIN 28"/>
    <property type="match status" value="1"/>
</dbReference>
<comment type="subcellular location">
    <subcellularLocation>
        <location evidence="1">Nucleus</location>
        <location evidence="1">Nucleolus</location>
    </subcellularLocation>
</comment>
<sequence>MSEAVVEKTTKVENPVTKNNKNDSNSTDNDLDFKTLFVRSIPLDTTDGELADYFSNFAPIRHAVIVKDDQKRSRGFGFVTFAVEEDTKEALKQARKTKLKNHLIRVDIAKRRDRNKTKASSEQISNDQNSEKKQVIDNHGEYNNDNEDPEDSEFKGKPKLIIRNMPWSCRDPIKLKKIFSRFGNVVDASIPRKRDGKLCGFAFVTMKKISNCRIALENTKDLKIDGRAVAVDFAIQKNRWEDYKKTHNDIQEEDQKDDSSTSESSNSSDSSSDNDSNDDDTSDSDIELDDDEEVTEEENKIEQQEKSKQNRREDFSVFVRNVPYDASEESLVEHFTKFGPVKYALPVIDRETGLAKGTAFVAFRNKDAYEKCVTNAPAAGSTSLLIGDDVLPEYVYEGRVLSVTPTLDRENANRMAEKNAEKRKVTLGKAPTERDKRNMYLLNEGKIVEGTKLAQLLSKTDMEVREKSYNLRVEQLKKNPSLHLSMTRLAIRNIPRAMTEKSLKALGRRAVVEFATEVKNGVRHQLSKEEIQRSTKEKYKFMTEEQIEQQKKKDKKQGLVRQAKIIMEVKGSTIGRSRGYGFIEYRDHKSALMGLRWLNAHKITTEEILEGLTDDEKKSISTEQLQSRRLVVEFAIENANVVKRRRENTLKAREGGQKRTREDDNDHTGGYRGVPRDDKKSDRKGKRDGRPAFKKGKFNDRTDKMQNNDRENRNKSSKKDSGLSDDVKKIIGMKRKRRNTRK</sequence>
<dbReference type="OrthoDB" id="267048at2759"/>
<feature type="compositionally biased region" description="Basic and acidic residues" evidence="7">
    <location>
        <begin position="297"/>
        <end position="310"/>
    </location>
</feature>
<dbReference type="FunFam" id="3.30.70.330:FF:000680">
    <property type="entry name" value="NOP4p Nucleolar protein"/>
    <property type="match status" value="1"/>
</dbReference>
<dbReference type="GO" id="GO:0000463">
    <property type="term" value="P:maturation of LSU-rRNA from tricistronic rRNA transcript (SSU-rRNA, 5.8S rRNA, LSU-rRNA)"/>
    <property type="evidence" value="ECO:0007669"/>
    <property type="project" value="EnsemblFungi"/>
</dbReference>
<dbReference type="Gene3D" id="3.30.70.330">
    <property type="match status" value="4"/>
</dbReference>
<dbReference type="InterPro" id="IPR034808">
    <property type="entry name" value="Nop4p_RRM3"/>
</dbReference>
<dbReference type="SMART" id="SM00360">
    <property type="entry name" value="RRM"/>
    <property type="match status" value="4"/>
</dbReference>
<feature type="domain" description="RRM" evidence="8">
    <location>
        <begin position="158"/>
        <end position="236"/>
    </location>
</feature>
<feature type="region of interest" description="Disordered" evidence="7">
    <location>
        <begin position="1"/>
        <end position="29"/>
    </location>
</feature>
<dbReference type="Proteomes" id="UP000002866">
    <property type="component" value="Chromosome 1"/>
</dbReference>
<keyword evidence="4 6" id="KW-0694">RNA-binding</keyword>
<evidence type="ECO:0000256" key="7">
    <source>
        <dbReference type="SAM" id="MobiDB-lite"/>
    </source>
</evidence>
<keyword evidence="2" id="KW-0597">Phosphoprotein</keyword>
<feature type="compositionally biased region" description="Basic residues" evidence="7">
    <location>
        <begin position="731"/>
        <end position="742"/>
    </location>
</feature>
<evidence type="ECO:0000313" key="9">
    <source>
        <dbReference type="EMBL" id="CCH57956.1"/>
    </source>
</evidence>
<keyword evidence="5" id="KW-0539">Nucleus</keyword>
<feature type="region of interest" description="Disordered" evidence="7">
    <location>
        <begin position="244"/>
        <end position="310"/>
    </location>
</feature>
<feature type="region of interest" description="Disordered" evidence="7">
    <location>
        <begin position="110"/>
        <end position="157"/>
    </location>
</feature>
<feature type="compositionally biased region" description="Basic and acidic residues" evidence="7">
    <location>
        <begin position="647"/>
        <end position="681"/>
    </location>
</feature>
<feature type="compositionally biased region" description="Low complexity" evidence="7">
    <location>
        <begin position="17"/>
        <end position="28"/>
    </location>
</feature>
<evidence type="ECO:0000256" key="5">
    <source>
        <dbReference type="ARBA" id="ARBA00023242"/>
    </source>
</evidence>
<dbReference type="KEGG" id="tbl:TBLA_0A01570"/>
<dbReference type="SUPFAM" id="SSF54928">
    <property type="entry name" value="RNA-binding domain, RBD"/>
    <property type="match status" value="4"/>
</dbReference>
<evidence type="ECO:0000313" key="10">
    <source>
        <dbReference type="Proteomes" id="UP000002866"/>
    </source>
</evidence>
<feature type="domain" description="RRM" evidence="8">
    <location>
        <begin position="315"/>
        <end position="408"/>
    </location>
</feature>
<organism evidence="9 10">
    <name type="scientific">Henningerozyma blattae (strain ATCC 34711 / CBS 6284 / DSM 70876 / NBRC 10599 / NRRL Y-10934 / UCD 77-7)</name>
    <name type="common">Yeast</name>
    <name type="synonym">Tetrapisispora blattae</name>
    <dbReference type="NCBI Taxonomy" id="1071380"/>
    <lineage>
        <taxon>Eukaryota</taxon>
        <taxon>Fungi</taxon>
        <taxon>Dikarya</taxon>
        <taxon>Ascomycota</taxon>
        <taxon>Saccharomycotina</taxon>
        <taxon>Saccharomycetes</taxon>
        <taxon>Saccharomycetales</taxon>
        <taxon>Saccharomycetaceae</taxon>
        <taxon>Henningerozyma</taxon>
    </lineage>
</organism>
<dbReference type="EMBL" id="HE806316">
    <property type="protein sequence ID" value="CCH57956.1"/>
    <property type="molecule type" value="Genomic_DNA"/>
</dbReference>
<dbReference type="InterPro" id="IPR012677">
    <property type="entry name" value="Nucleotide-bd_a/b_plait_sf"/>
</dbReference>
<feature type="compositionally biased region" description="Basic and acidic residues" evidence="7">
    <location>
        <begin position="129"/>
        <end position="142"/>
    </location>
</feature>
<dbReference type="STRING" id="1071380.I2GV04"/>
<proteinExistence type="predicted"/>
<gene>
    <name evidence="9" type="primary">TBLA0A01570</name>
    <name evidence="9" type="ORF">TBLA_0A01570</name>
</gene>
<dbReference type="InterPro" id="IPR051945">
    <property type="entry name" value="RRM_MRD1_RNA_proc_ribogen"/>
</dbReference>
<feature type="compositionally biased region" description="Basic and acidic residues" evidence="7">
    <location>
        <begin position="1"/>
        <end position="11"/>
    </location>
</feature>
<name>I2GV04_HENB6</name>
<feature type="compositionally biased region" description="Basic and acidic residues" evidence="7">
    <location>
        <begin position="697"/>
        <end position="729"/>
    </location>
</feature>
<evidence type="ECO:0000256" key="6">
    <source>
        <dbReference type="PROSITE-ProRule" id="PRU00176"/>
    </source>
</evidence>
<dbReference type="GO" id="GO:0070180">
    <property type="term" value="F:large ribosomal subunit rRNA binding"/>
    <property type="evidence" value="ECO:0007669"/>
    <property type="project" value="EnsemblFungi"/>
</dbReference>
<dbReference type="InterPro" id="IPR035979">
    <property type="entry name" value="RBD_domain_sf"/>
</dbReference>
<dbReference type="FunCoup" id="I2GV04">
    <property type="interactions" value="1346"/>
</dbReference>
<evidence type="ECO:0000256" key="4">
    <source>
        <dbReference type="ARBA" id="ARBA00022884"/>
    </source>
</evidence>
<dbReference type="InParanoid" id="I2GV04"/>
<feature type="compositionally biased region" description="Low complexity" evidence="7">
    <location>
        <begin position="261"/>
        <end position="274"/>
    </location>
</feature>
<dbReference type="Pfam" id="PF00076">
    <property type="entry name" value="RRM_1"/>
    <property type="match status" value="3"/>
</dbReference>
<reference evidence="9 10" key="1">
    <citation type="journal article" date="2011" name="Proc. Natl. Acad. Sci. U.S.A.">
        <title>Evolutionary erosion of yeast sex chromosomes by mating-type switching accidents.</title>
        <authorList>
            <person name="Gordon J.L."/>
            <person name="Armisen D."/>
            <person name="Proux-Wera E."/>
            <person name="Oheigeartaigh S.S."/>
            <person name="Byrne K.P."/>
            <person name="Wolfe K.H."/>
        </authorList>
    </citation>
    <scope>NUCLEOTIDE SEQUENCE [LARGE SCALE GENOMIC DNA]</scope>
    <source>
        <strain evidence="10">ATCC 34711 / CBS 6284 / DSM 70876 / NBRC 10599 / NRRL Y-10934 / UCD 77-7</strain>
    </source>
</reference>
<dbReference type="CDD" id="cd12677">
    <property type="entry name" value="RRM4_Nop4p"/>
    <property type="match status" value="1"/>
</dbReference>
<feature type="compositionally biased region" description="Polar residues" evidence="7">
    <location>
        <begin position="118"/>
        <end position="128"/>
    </location>
</feature>
<feature type="compositionally biased region" description="Basic residues" evidence="7">
    <location>
        <begin position="682"/>
        <end position="696"/>
    </location>
</feature>
<evidence type="ECO:0000256" key="2">
    <source>
        <dbReference type="ARBA" id="ARBA00022553"/>
    </source>
</evidence>
<dbReference type="CDD" id="cd12676">
    <property type="entry name" value="RRM3_Nop4p"/>
    <property type="match status" value="1"/>
</dbReference>
<dbReference type="PROSITE" id="PS50102">
    <property type="entry name" value="RRM"/>
    <property type="match status" value="4"/>
</dbReference>
<feature type="compositionally biased region" description="Acidic residues" evidence="7">
    <location>
        <begin position="275"/>
        <end position="296"/>
    </location>
</feature>
<dbReference type="HOGENOM" id="CLU_011608_3_0_1"/>
<dbReference type="AlphaFoldDB" id="I2GV04"/>
<dbReference type="eggNOG" id="KOG0127">
    <property type="taxonomic scope" value="Eukaryota"/>
</dbReference>
<dbReference type="OMA" id="FTHRHAL"/>
<dbReference type="InterPro" id="IPR000504">
    <property type="entry name" value="RRM_dom"/>
</dbReference>
<feature type="region of interest" description="Disordered" evidence="7">
    <location>
        <begin position="647"/>
        <end position="742"/>
    </location>
</feature>
<evidence type="ECO:0000256" key="1">
    <source>
        <dbReference type="ARBA" id="ARBA00004604"/>
    </source>
</evidence>
<feature type="domain" description="RRM" evidence="8">
    <location>
        <begin position="487"/>
        <end position="637"/>
    </location>
</feature>
<dbReference type="GO" id="GO:0003729">
    <property type="term" value="F:mRNA binding"/>
    <property type="evidence" value="ECO:0007669"/>
    <property type="project" value="TreeGrafter"/>
</dbReference>
<feature type="domain" description="RRM" evidence="8">
    <location>
        <begin position="34"/>
        <end position="111"/>
    </location>
</feature>
<dbReference type="PANTHER" id="PTHR48039">
    <property type="entry name" value="RNA-BINDING MOTIF PROTEIN 14B"/>
    <property type="match status" value="1"/>
</dbReference>
<keyword evidence="10" id="KW-1185">Reference proteome</keyword>